<reference evidence="2" key="1">
    <citation type="journal article" date="2019" name="Int. J. Syst. Evol. Microbiol.">
        <title>The Global Catalogue of Microorganisms (GCM) 10K type strain sequencing project: providing services to taxonomists for standard genome sequencing and annotation.</title>
        <authorList>
            <consortium name="The Broad Institute Genomics Platform"/>
            <consortium name="The Broad Institute Genome Sequencing Center for Infectious Disease"/>
            <person name="Wu L."/>
            <person name="Ma J."/>
        </authorList>
    </citation>
    <scope>NUCLEOTIDE SEQUENCE [LARGE SCALE GENOMIC DNA]</scope>
    <source>
        <strain evidence="2">JCM 16924</strain>
    </source>
</reference>
<gene>
    <name evidence="1" type="ORF">GCM10022232_02300</name>
</gene>
<organism evidence="1 2">
    <name type="scientific">Streptomyces plumbiresistens</name>
    <dbReference type="NCBI Taxonomy" id="511811"/>
    <lineage>
        <taxon>Bacteria</taxon>
        <taxon>Bacillati</taxon>
        <taxon>Actinomycetota</taxon>
        <taxon>Actinomycetes</taxon>
        <taxon>Kitasatosporales</taxon>
        <taxon>Streptomycetaceae</taxon>
        <taxon>Streptomyces</taxon>
    </lineage>
</organism>
<comment type="caution">
    <text evidence="1">The sequence shown here is derived from an EMBL/GenBank/DDBJ whole genome shotgun (WGS) entry which is preliminary data.</text>
</comment>
<dbReference type="Proteomes" id="UP001500456">
    <property type="component" value="Unassembled WGS sequence"/>
</dbReference>
<evidence type="ECO:0000313" key="2">
    <source>
        <dbReference type="Proteomes" id="UP001500456"/>
    </source>
</evidence>
<protein>
    <recommendedName>
        <fullName evidence="3">Secreted protein</fullName>
    </recommendedName>
</protein>
<accession>A0ABP7Q152</accession>
<dbReference type="EMBL" id="BAAAZX010000001">
    <property type="protein sequence ID" value="GAA3974603.1"/>
    <property type="molecule type" value="Genomic_DNA"/>
</dbReference>
<proteinExistence type="predicted"/>
<evidence type="ECO:0000313" key="1">
    <source>
        <dbReference type="EMBL" id="GAA3974603.1"/>
    </source>
</evidence>
<name>A0ABP7Q152_9ACTN</name>
<evidence type="ECO:0008006" key="3">
    <source>
        <dbReference type="Google" id="ProtNLM"/>
    </source>
</evidence>
<keyword evidence="2" id="KW-1185">Reference proteome</keyword>
<sequence>MGELWSAIGALSGAGAMTVTVAAWWTQHRRTLTADREATARDAKAAQGRAALVIASAPWTSSTTIDVHITNGGSTAITDVEVIDVRRHPALPGDSWRLATASGPNARTACLLQPRESLAAKVELTDASGGPVSQAAAIGLVVIFRFLDADGQWWRREMGRPPQRYEVQPVA</sequence>